<sequence>MAAVSPAVTPISSHPAIADAQMLIGSGFVSGTETVETVLNPRTEETLIELPEASVEQIDAAVNAAEKAFTAWSRTTPAERSALLLKLADRIEQEAEGFATLEALNCGKPRHAVLRDEIPGVVDCFRFFAGAVRTQHGMVAGEYLPGHTSMIRRDAIGVVASIAPWNYPLMMAAWKLAPALAGGNTVVIKPSEQTPLTMLKLARVISEIFPEGVLNVLVGRGESVGNALINHPKVAMISLTGDIATGKKVLAAASRTVKRTHLELGGKAPVIVFDDADIAEVVEGVKTFGYYNAGQDCTAACRIYAADKVYDRLVADLASAVSTLKYNEVEDEANDIGPLISARQRARVASFVERATELDHIEVATGGRLAGGKGFFYEPTVVAGALQSDEIVRREVFGPVVSVTRFSDVEDAVAWANDSDYGLASSVWTKDVGRGLATAARLHYGCTWVNCHFMLVSEMPHGGLKQSGYGKDLSAYALEDYTVVRHVMIRNG</sequence>
<keyword evidence="1 3" id="KW-0560">Oxidoreductase</keyword>
<dbReference type="SUPFAM" id="SSF53720">
    <property type="entry name" value="ALDH-like"/>
    <property type="match status" value="1"/>
</dbReference>
<proteinExistence type="inferred from homology"/>
<comment type="similarity">
    <text evidence="3">Belongs to the aldehyde dehydrogenase family.</text>
</comment>
<dbReference type="PANTHER" id="PTHR11699">
    <property type="entry name" value="ALDEHYDE DEHYDROGENASE-RELATED"/>
    <property type="match status" value="1"/>
</dbReference>
<feature type="active site" evidence="2">
    <location>
        <position position="263"/>
    </location>
</feature>
<evidence type="ECO:0000256" key="3">
    <source>
        <dbReference type="RuleBase" id="RU003345"/>
    </source>
</evidence>
<keyword evidence="6" id="KW-1185">Reference proteome</keyword>
<dbReference type="InterPro" id="IPR029510">
    <property type="entry name" value="Ald_DH_CS_GLU"/>
</dbReference>
<dbReference type="InterPro" id="IPR016161">
    <property type="entry name" value="Ald_DH/histidinol_DH"/>
</dbReference>
<evidence type="ECO:0000256" key="1">
    <source>
        <dbReference type="ARBA" id="ARBA00023002"/>
    </source>
</evidence>
<evidence type="ECO:0000256" key="2">
    <source>
        <dbReference type="PROSITE-ProRule" id="PRU10007"/>
    </source>
</evidence>
<dbReference type="EMBL" id="JALKCH010000003">
    <property type="protein sequence ID" value="MCK0196490.1"/>
    <property type="molecule type" value="Genomic_DNA"/>
</dbReference>
<dbReference type="Gene3D" id="3.40.605.10">
    <property type="entry name" value="Aldehyde Dehydrogenase, Chain A, domain 1"/>
    <property type="match status" value="1"/>
</dbReference>
<dbReference type="CDD" id="cd07092">
    <property type="entry name" value="ALDH_ABALDH-YdcW"/>
    <property type="match status" value="1"/>
</dbReference>
<dbReference type="InterPro" id="IPR016163">
    <property type="entry name" value="Ald_DH_C"/>
</dbReference>
<dbReference type="InterPro" id="IPR015657">
    <property type="entry name" value="Aminobutyraldehyde_DH"/>
</dbReference>
<feature type="domain" description="Aldehyde dehydrogenase" evidence="4">
    <location>
        <begin position="31"/>
        <end position="487"/>
    </location>
</feature>
<dbReference type="PROSITE" id="PS00687">
    <property type="entry name" value="ALDEHYDE_DEHYDR_GLU"/>
    <property type="match status" value="1"/>
</dbReference>
<protein>
    <submittedName>
        <fullName evidence="5">Gamma-aminobutyraldehyde dehydrogenase</fullName>
    </submittedName>
</protein>
<dbReference type="InterPro" id="IPR015590">
    <property type="entry name" value="Aldehyde_DH_dom"/>
</dbReference>
<evidence type="ECO:0000313" key="6">
    <source>
        <dbReference type="Proteomes" id="UP001203284"/>
    </source>
</evidence>
<dbReference type="Proteomes" id="UP001203284">
    <property type="component" value="Unassembled WGS sequence"/>
</dbReference>
<comment type="caution">
    <text evidence="5">The sequence shown here is derived from an EMBL/GenBank/DDBJ whole genome shotgun (WGS) entry which is preliminary data.</text>
</comment>
<accession>A0ABT0D968</accession>
<organism evidence="5 6">
    <name type="scientific">Ancylobacter crimeensis</name>
    <dbReference type="NCBI Taxonomy" id="2579147"/>
    <lineage>
        <taxon>Bacteria</taxon>
        <taxon>Pseudomonadati</taxon>
        <taxon>Pseudomonadota</taxon>
        <taxon>Alphaproteobacteria</taxon>
        <taxon>Hyphomicrobiales</taxon>
        <taxon>Xanthobacteraceae</taxon>
        <taxon>Ancylobacter</taxon>
    </lineage>
</organism>
<reference evidence="5 6" key="1">
    <citation type="submission" date="2022-04" db="EMBL/GenBank/DDBJ databases">
        <authorList>
            <person name="Grouzdev D.S."/>
            <person name="Pantiukh K.S."/>
            <person name="Krutkina M.S."/>
        </authorList>
    </citation>
    <scope>NUCLEOTIDE SEQUENCE [LARGE SCALE GENOMIC DNA]</scope>
    <source>
        <strain evidence="5 6">6x-1</strain>
    </source>
</reference>
<dbReference type="InterPro" id="IPR016162">
    <property type="entry name" value="Ald_DH_N"/>
</dbReference>
<dbReference type="Gene3D" id="3.40.309.10">
    <property type="entry name" value="Aldehyde Dehydrogenase, Chain A, domain 2"/>
    <property type="match status" value="1"/>
</dbReference>
<name>A0ABT0D968_9HYPH</name>
<dbReference type="NCBIfam" id="NF010000">
    <property type="entry name" value="PRK13473.1"/>
    <property type="match status" value="1"/>
</dbReference>
<evidence type="ECO:0000313" key="5">
    <source>
        <dbReference type="EMBL" id="MCK0196490.1"/>
    </source>
</evidence>
<gene>
    <name evidence="5" type="ORF">MWN34_06135</name>
</gene>
<evidence type="ECO:0000259" key="4">
    <source>
        <dbReference type="Pfam" id="PF00171"/>
    </source>
</evidence>
<dbReference type="RefSeq" id="WP_247027586.1">
    <property type="nucleotide sequence ID" value="NZ_JALKCH010000003.1"/>
</dbReference>
<dbReference type="Pfam" id="PF00171">
    <property type="entry name" value="Aldedh"/>
    <property type="match status" value="1"/>
</dbReference>